<gene>
    <name evidence="2" type="ORF">GCM10010251_81060</name>
</gene>
<dbReference type="AlphaFoldDB" id="A0A918FLX0"/>
<dbReference type="Proteomes" id="UP000658320">
    <property type="component" value="Unassembled WGS sequence"/>
</dbReference>
<sequence>MLSGPNGPGASGPFGPWLGPLTPGWRLPSARPWQWERYRSPAVPLPHVIRYNGTVPTKLMGRPKYENYRAPDASRASQATGA</sequence>
<reference evidence="2" key="1">
    <citation type="journal article" date="2014" name="Int. J. Syst. Evol. Microbiol.">
        <title>Complete genome sequence of Corynebacterium casei LMG S-19264T (=DSM 44701T), isolated from a smear-ripened cheese.</title>
        <authorList>
            <consortium name="US DOE Joint Genome Institute (JGI-PGF)"/>
            <person name="Walter F."/>
            <person name="Albersmeier A."/>
            <person name="Kalinowski J."/>
            <person name="Ruckert C."/>
        </authorList>
    </citation>
    <scope>NUCLEOTIDE SEQUENCE</scope>
    <source>
        <strain evidence="2">JCM 4346</strain>
    </source>
</reference>
<name>A0A918FLX0_9ACTN</name>
<accession>A0A918FLX0</accession>
<organism evidence="2 3">
    <name type="scientific">Streptomyces aurantiogriseus</name>
    <dbReference type="NCBI Taxonomy" id="66870"/>
    <lineage>
        <taxon>Bacteria</taxon>
        <taxon>Bacillati</taxon>
        <taxon>Actinomycetota</taxon>
        <taxon>Actinomycetes</taxon>
        <taxon>Kitasatosporales</taxon>
        <taxon>Streptomycetaceae</taxon>
        <taxon>Streptomyces</taxon>
    </lineage>
</organism>
<proteinExistence type="predicted"/>
<reference evidence="2" key="2">
    <citation type="submission" date="2020-09" db="EMBL/GenBank/DDBJ databases">
        <authorList>
            <person name="Sun Q."/>
            <person name="Ohkuma M."/>
        </authorList>
    </citation>
    <scope>NUCLEOTIDE SEQUENCE</scope>
    <source>
        <strain evidence="2">JCM 4346</strain>
    </source>
</reference>
<keyword evidence="3" id="KW-1185">Reference proteome</keyword>
<protein>
    <submittedName>
        <fullName evidence="2">Uncharacterized protein</fullName>
    </submittedName>
</protein>
<evidence type="ECO:0000313" key="2">
    <source>
        <dbReference type="EMBL" id="GGR51812.1"/>
    </source>
</evidence>
<evidence type="ECO:0000256" key="1">
    <source>
        <dbReference type="SAM" id="MobiDB-lite"/>
    </source>
</evidence>
<feature type="region of interest" description="Disordered" evidence="1">
    <location>
        <begin position="61"/>
        <end position="82"/>
    </location>
</feature>
<comment type="caution">
    <text evidence="2">The sequence shown here is derived from an EMBL/GenBank/DDBJ whole genome shotgun (WGS) entry which is preliminary data.</text>
</comment>
<evidence type="ECO:0000313" key="3">
    <source>
        <dbReference type="Proteomes" id="UP000658320"/>
    </source>
</evidence>
<dbReference type="EMBL" id="BMSX01000027">
    <property type="protein sequence ID" value="GGR51812.1"/>
    <property type="molecule type" value="Genomic_DNA"/>
</dbReference>